<comment type="caution">
    <text evidence="1">The sequence shown here is derived from an EMBL/GenBank/DDBJ whole genome shotgun (WGS) entry which is preliminary data.</text>
</comment>
<gene>
    <name evidence="1" type="ORF">GMARGA_LOCUS23072</name>
</gene>
<sequence length="83" mass="9499">MSPTHDSIYNFIITTSKRKEYLIKLKEYNTINHTGSFIASEIKKSIENIGVEKFAAIVTDSGANLRVAHRIIHDTYLSILNFR</sequence>
<name>A0ABN7VVJ3_GIGMA</name>
<feature type="non-terminal residue" evidence="1">
    <location>
        <position position="83"/>
    </location>
</feature>
<proteinExistence type="predicted"/>
<dbReference type="Proteomes" id="UP000789901">
    <property type="component" value="Unassembled WGS sequence"/>
</dbReference>
<evidence type="ECO:0000313" key="1">
    <source>
        <dbReference type="EMBL" id="CAG8800883.1"/>
    </source>
</evidence>
<protein>
    <submittedName>
        <fullName evidence="1">35300_t:CDS:1</fullName>
    </submittedName>
</protein>
<accession>A0ABN7VVJ3</accession>
<reference evidence="1 2" key="1">
    <citation type="submission" date="2021-06" db="EMBL/GenBank/DDBJ databases">
        <authorList>
            <person name="Kallberg Y."/>
            <person name="Tangrot J."/>
            <person name="Rosling A."/>
        </authorList>
    </citation>
    <scope>NUCLEOTIDE SEQUENCE [LARGE SCALE GENOMIC DNA]</scope>
    <source>
        <strain evidence="1 2">120-4 pot B 10/14</strain>
    </source>
</reference>
<evidence type="ECO:0000313" key="2">
    <source>
        <dbReference type="Proteomes" id="UP000789901"/>
    </source>
</evidence>
<dbReference type="EMBL" id="CAJVQB010023012">
    <property type="protein sequence ID" value="CAG8800883.1"/>
    <property type="molecule type" value="Genomic_DNA"/>
</dbReference>
<organism evidence="1 2">
    <name type="scientific">Gigaspora margarita</name>
    <dbReference type="NCBI Taxonomy" id="4874"/>
    <lineage>
        <taxon>Eukaryota</taxon>
        <taxon>Fungi</taxon>
        <taxon>Fungi incertae sedis</taxon>
        <taxon>Mucoromycota</taxon>
        <taxon>Glomeromycotina</taxon>
        <taxon>Glomeromycetes</taxon>
        <taxon>Diversisporales</taxon>
        <taxon>Gigasporaceae</taxon>
        <taxon>Gigaspora</taxon>
    </lineage>
</organism>
<keyword evidence="2" id="KW-1185">Reference proteome</keyword>